<accession>A0A2U7UA95</accession>
<name>A0A2U7UA95_9VIRU</name>
<evidence type="ECO:0000256" key="1">
    <source>
        <dbReference type="SAM" id="Phobius"/>
    </source>
</evidence>
<evidence type="ECO:0008006" key="3">
    <source>
        <dbReference type="Google" id="ProtNLM"/>
    </source>
</evidence>
<sequence>MAPILYVCVRARVPVAVEAKGTQPRTHPRPPTTTTIGPEKETTANTQHHLVFFLLLLVVSFSLCALAHSATTIDDRHLNRLGYLGPLPFKMTTCAPDDDDPQWRVTPIDILPDDILVYLVGTYLDDRSLGACLLAWRRFHVLDRHALYRSKYRWATLACLCVAGDRDGLDYALDRPDVFGTLDTYTWLNCIIAAGSAGHIHTIERMATMPGMPWPLHFNMWVELLFDLARCDHSDGLAWLCRADNRPCGWDDALLASNCADAMRDAKHDAATVIERVFGAIEAAGESRGAQQHQTWRLVAAKCRDHPPQPRPPSKAAVLVEAVREIFCLDGQEEACFTDVENVNALVDQGHVGLLRDLVGTDRLAACLRHIDSRPPDPDEALWVYDLVDRPNNNRQPKCLFDLLDVAARTGRLDLLDRVESDLALLSSPYKGRAKRAFERACEMAVASGHALFVDRILAHRLAADAKRCSFGGPALSGFRSVSTSPPFIHHEQSDLVRVLLDRRPRPGIPQADVDARVDGMIAAAVEDASRAGNLAAVRWLYSLAPAVVEDRILRLRGHRRRANVHADCTETVIVHLGDPKDADAAVDI</sequence>
<keyword evidence="1" id="KW-0812">Transmembrane</keyword>
<dbReference type="RefSeq" id="YP_009483618.1">
    <property type="nucleotide sequence ID" value="NC_037667.1"/>
</dbReference>
<feature type="transmembrane region" description="Helical" evidence="1">
    <location>
        <begin position="50"/>
        <end position="70"/>
    </location>
</feature>
<keyword evidence="1" id="KW-1133">Transmembrane helix</keyword>
<proteinExistence type="predicted"/>
<dbReference type="Proteomes" id="UP000248852">
    <property type="component" value="Segment"/>
</dbReference>
<evidence type="ECO:0000313" key="2">
    <source>
        <dbReference type="EMBL" id="AVK75349.1"/>
    </source>
</evidence>
<protein>
    <recommendedName>
        <fullName evidence="3">Ankyrin repeat domain containing protein</fullName>
    </recommendedName>
</protein>
<dbReference type="GeneID" id="36844490"/>
<reference evidence="2" key="1">
    <citation type="journal article" date="2018" name="Nat. Commun.">
        <title>Diversity and evolution of the emerging Pandoraviridae family.</title>
        <authorList>
            <person name="Legendre M."/>
            <person name="Fabre E."/>
            <person name="Poirot O."/>
            <person name="Jeudy S."/>
            <person name="Lartigue A."/>
            <person name="Alempic J.M."/>
            <person name="Beucher L."/>
            <person name="Philippe N."/>
            <person name="Bertaux L."/>
            <person name="Christo-Foroux E."/>
            <person name="Labadie K."/>
            <person name="Coute Y."/>
            <person name="Abergel C."/>
            <person name="Claverie J.M."/>
        </authorList>
    </citation>
    <scope>NUCLEOTIDE SEQUENCE [LARGE SCALE GENOMIC DNA]</scope>
    <source>
        <strain evidence="2">Quercus</strain>
    </source>
</reference>
<dbReference type="EMBL" id="MG011689">
    <property type="protein sequence ID" value="AVK75349.1"/>
    <property type="molecule type" value="Genomic_DNA"/>
</dbReference>
<organism evidence="2">
    <name type="scientific">Pandoravirus quercus</name>
    <dbReference type="NCBI Taxonomy" id="2107709"/>
    <lineage>
        <taxon>Viruses</taxon>
        <taxon>Pandoravirus</taxon>
    </lineage>
</organism>
<keyword evidence="1" id="KW-0472">Membrane</keyword>
<dbReference type="KEGG" id="vg:36844490"/>
<gene>
    <name evidence="2" type="ORF">pqer_cds_927</name>
</gene>